<dbReference type="Proteomes" id="UP001251528">
    <property type="component" value="Unassembled WGS sequence"/>
</dbReference>
<feature type="compositionally biased region" description="Basic and acidic residues" evidence="1">
    <location>
        <begin position="267"/>
        <end position="279"/>
    </location>
</feature>
<sequence length="410" mass="46017">MPGHGQIEDAKTSCYKISLAVRYWTGFLHGTSSDQAISWCQVDNAAVGSVPAGTTIRVPSKAISGKLPISTLRLLPQDQANPEHESLSRPWACIIPCFNRVLPWIQCLGCAWAAVVGHCSRWSQNLPGPTTCSNSSRSNNGHFSKSKKDGKASKERQRRVGTYGNEGNGDPDDDDGDDGGSDPNGDPPDAHNGELPLCSLACPFYKLDPIKYFRCYRKYSLKRYGDVKQHLERCHSLNYYCAICWESWTEEAPFLDHFQTPTCSLMDKPDSLDGEERQKLQSLAPRRRESDGDKWYRMWDALFRGHARPASPYVREDISEVAAVLWSRTEPMLQADLPDSLRGRDMQVLQGQQGDTESLINEIRRCVFRPLSGPFSRRCPPLMAWPDDWNSNPMGDDNLERNNNVYGGGQ</sequence>
<gene>
    <name evidence="2" type="ORF">QQS21_000123</name>
</gene>
<dbReference type="AlphaFoldDB" id="A0AAJ0FYW0"/>
<comment type="caution">
    <text evidence="2">The sequence shown here is derived from an EMBL/GenBank/DDBJ whole genome shotgun (WGS) entry which is preliminary data.</text>
</comment>
<dbReference type="EMBL" id="JASWJB010000001">
    <property type="protein sequence ID" value="KAK2617029.1"/>
    <property type="molecule type" value="Genomic_DNA"/>
</dbReference>
<dbReference type="PANTHER" id="PTHR38166:SF1">
    <property type="entry name" value="C2H2-TYPE DOMAIN-CONTAINING PROTEIN"/>
    <property type="match status" value="1"/>
</dbReference>
<keyword evidence="3" id="KW-1185">Reference proteome</keyword>
<organism evidence="2 3">
    <name type="scientific">Conoideocrella luteorostrata</name>
    <dbReference type="NCBI Taxonomy" id="1105319"/>
    <lineage>
        <taxon>Eukaryota</taxon>
        <taxon>Fungi</taxon>
        <taxon>Dikarya</taxon>
        <taxon>Ascomycota</taxon>
        <taxon>Pezizomycotina</taxon>
        <taxon>Sordariomycetes</taxon>
        <taxon>Hypocreomycetidae</taxon>
        <taxon>Hypocreales</taxon>
        <taxon>Clavicipitaceae</taxon>
        <taxon>Conoideocrella</taxon>
    </lineage>
</organism>
<feature type="region of interest" description="Disordered" evidence="1">
    <location>
        <begin position="129"/>
        <end position="190"/>
    </location>
</feature>
<name>A0AAJ0FYW0_9HYPO</name>
<feature type="compositionally biased region" description="Acidic residues" evidence="1">
    <location>
        <begin position="169"/>
        <end position="180"/>
    </location>
</feature>
<evidence type="ECO:0000313" key="2">
    <source>
        <dbReference type="EMBL" id="KAK2617029.1"/>
    </source>
</evidence>
<feature type="compositionally biased region" description="Polar residues" evidence="1">
    <location>
        <begin position="129"/>
        <end position="143"/>
    </location>
</feature>
<proteinExistence type="predicted"/>
<evidence type="ECO:0000256" key="1">
    <source>
        <dbReference type="SAM" id="MobiDB-lite"/>
    </source>
</evidence>
<feature type="compositionally biased region" description="Basic and acidic residues" evidence="1">
    <location>
        <begin position="146"/>
        <end position="155"/>
    </location>
</feature>
<reference evidence="2" key="1">
    <citation type="submission" date="2023-06" db="EMBL/GenBank/DDBJ databases">
        <title>Conoideocrella luteorostrata (Hypocreales: Clavicipitaceae), a potential biocontrol fungus for elongate hemlock scale in United States Christmas tree production areas.</title>
        <authorList>
            <person name="Barrett H."/>
            <person name="Lovett B."/>
            <person name="Macias A.M."/>
            <person name="Stajich J.E."/>
            <person name="Kasson M.T."/>
        </authorList>
    </citation>
    <scope>NUCLEOTIDE SEQUENCE</scope>
    <source>
        <strain evidence="2">ARSEF 14590</strain>
    </source>
</reference>
<evidence type="ECO:0000313" key="3">
    <source>
        <dbReference type="Proteomes" id="UP001251528"/>
    </source>
</evidence>
<accession>A0AAJ0FYW0</accession>
<protein>
    <submittedName>
        <fullName evidence="2">Uncharacterized protein</fullName>
    </submittedName>
</protein>
<dbReference type="PANTHER" id="PTHR38166">
    <property type="entry name" value="C2H2-TYPE DOMAIN-CONTAINING PROTEIN-RELATED"/>
    <property type="match status" value="1"/>
</dbReference>
<feature type="region of interest" description="Disordered" evidence="1">
    <location>
        <begin position="267"/>
        <end position="286"/>
    </location>
</feature>